<reference evidence="1 2" key="1">
    <citation type="submission" date="2017-06" db="EMBL/GenBank/DDBJ databases">
        <title>Complete genome sequence of Paenibacillus donghaensis KCTC 13049T isolated from East Sea sediment, South Korea.</title>
        <authorList>
            <person name="Jung B.K."/>
            <person name="Hong S.-J."/>
            <person name="Shin J.-H."/>
        </authorList>
    </citation>
    <scope>NUCLEOTIDE SEQUENCE [LARGE SCALE GENOMIC DNA]</scope>
    <source>
        <strain evidence="1 2">KCTC 13049</strain>
    </source>
</reference>
<accession>A0A2Z2KPR2</accession>
<keyword evidence="2" id="KW-1185">Reference proteome</keyword>
<sequence length="476" mass="54077">MAISVCDFLGIEKHKFDSTGAFDAILDVDSKMFIDPHLLSACEVPEFQNSYEKVRQRFTDILKILRHSKEKGDVFWRRAEIYFKFPEVKGLCIGYSNRGTSGSAIGPGLRERLLETAKSIIDSGIEEPEIFELVGLFESNIGPDRLSDITANIISDAILNYTQRIFSEMGVETSEQIIEGENYKLVMNPHNKSAILLLPKTILRDLPLAFSWSDIDIVCSHNEELRHRVNQLIGDTWKQAVSQQKQFLKELILKEPGLLEDLITLYKVKPQTTYDYINDPAGQVIWYYASKETVQKYPLELKKENVETPEDLMDFVITVCDKYKDLIENNGLNSLLYDGVKPKKEEAAQKLFFGIADAYCAANNIDISREVNGGRGPVDFKFSKGYKNRVVVESKLTTNGQLLHGFTVQIAEYQKAEKTLHGIYLVLDNGGPIKRITDLKDLILNCQREGLRMPIVIFIDAMPKLSASRYEPKEIN</sequence>
<dbReference type="KEGG" id="pdh:B9T62_36295"/>
<dbReference type="AlphaFoldDB" id="A0A2Z2KPR2"/>
<evidence type="ECO:0000313" key="1">
    <source>
        <dbReference type="EMBL" id="ASA25713.1"/>
    </source>
</evidence>
<dbReference type="OrthoDB" id="212459at2"/>
<proteinExistence type="predicted"/>
<name>A0A2Z2KPR2_9BACL</name>
<protein>
    <submittedName>
        <fullName evidence="1">Uncharacterized protein</fullName>
    </submittedName>
</protein>
<gene>
    <name evidence="1" type="ORF">B9T62_36295</name>
</gene>
<dbReference type="Proteomes" id="UP000249890">
    <property type="component" value="Chromosome"/>
</dbReference>
<dbReference type="EMBL" id="CP021780">
    <property type="protein sequence ID" value="ASA25713.1"/>
    <property type="molecule type" value="Genomic_DNA"/>
</dbReference>
<evidence type="ECO:0000313" key="2">
    <source>
        <dbReference type="Proteomes" id="UP000249890"/>
    </source>
</evidence>
<dbReference type="RefSeq" id="WP_087919674.1">
    <property type="nucleotide sequence ID" value="NZ_CP021780.1"/>
</dbReference>
<organism evidence="1 2">
    <name type="scientific">Paenibacillus donghaensis</name>
    <dbReference type="NCBI Taxonomy" id="414771"/>
    <lineage>
        <taxon>Bacteria</taxon>
        <taxon>Bacillati</taxon>
        <taxon>Bacillota</taxon>
        <taxon>Bacilli</taxon>
        <taxon>Bacillales</taxon>
        <taxon>Paenibacillaceae</taxon>
        <taxon>Paenibacillus</taxon>
    </lineage>
</organism>